<evidence type="ECO:0000313" key="2">
    <source>
        <dbReference type="EMBL" id="SDE07167.1"/>
    </source>
</evidence>
<keyword evidence="1" id="KW-0472">Membrane</keyword>
<dbReference type="STRING" id="639004.SAMN04488239_113134"/>
<dbReference type="OrthoDB" id="9809543at2"/>
<sequence>MAKTIGNPVTWTLRNLGASGEHLSQAASELGGTADQAEPVANKIEMQDLRDALRAGYRDFLETRADVLFIAVIYPLTGLILFGFSLNMDLIPLLAPLVAGFALLGPVAAVGRYEISRRLERGEEVTWLDSFRVVRAPSFGAILVLGFYLTLLFLIWLMVAHGIWERTLGPDAPVSVTAFARDVVTTSQGWTMAISGIIVGFFFALLALAISVVSFPLLLDREVGVPVAVVTSFRVFRRNPVVILTWGAVVAGLLILGSIPLLLGLIFVMPILGHATWHLYRRAVS</sequence>
<feature type="transmembrane region" description="Helical" evidence="1">
    <location>
        <begin position="90"/>
        <end position="111"/>
    </location>
</feature>
<evidence type="ECO:0000313" key="3">
    <source>
        <dbReference type="Proteomes" id="UP000199628"/>
    </source>
</evidence>
<protein>
    <submittedName>
        <fullName evidence="2">Uncharacterized membrane protein</fullName>
    </submittedName>
</protein>
<feature type="transmembrane region" description="Helical" evidence="1">
    <location>
        <begin position="139"/>
        <end position="164"/>
    </location>
</feature>
<keyword evidence="1" id="KW-0812">Transmembrane</keyword>
<dbReference type="EMBL" id="FMZV01000013">
    <property type="protein sequence ID" value="SDE07167.1"/>
    <property type="molecule type" value="Genomic_DNA"/>
</dbReference>
<proteinExistence type="predicted"/>
<feature type="transmembrane region" description="Helical" evidence="1">
    <location>
        <begin position="240"/>
        <end position="256"/>
    </location>
</feature>
<feature type="transmembrane region" description="Helical" evidence="1">
    <location>
        <begin position="192"/>
        <end position="219"/>
    </location>
</feature>
<reference evidence="3" key="1">
    <citation type="submission" date="2016-10" db="EMBL/GenBank/DDBJ databases">
        <authorList>
            <person name="Varghese N."/>
            <person name="Submissions S."/>
        </authorList>
    </citation>
    <scope>NUCLEOTIDE SEQUENCE [LARGE SCALE GENOMIC DNA]</scope>
    <source>
        <strain evidence="3">CGMCC 1.9108</strain>
    </source>
</reference>
<organism evidence="2 3">
    <name type="scientific">Ruegeria marina</name>
    <dbReference type="NCBI Taxonomy" id="639004"/>
    <lineage>
        <taxon>Bacteria</taxon>
        <taxon>Pseudomonadati</taxon>
        <taxon>Pseudomonadota</taxon>
        <taxon>Alphaproteobacteria</taxon>
        <taxon>Rhodobacterales</taxon>
        <taxon>Roseobacteraceae</taxon>
        <taxon>Ruegeria</taxon>
    </lineage>
</organism>
<dbReference type="AlphaFoldDB" id="A0A1G6ZY47"/>
<dbReference type="Pfam" id="PF09955">
    <property type="entry name" value="DUF2189"/>
    <property type="match status" value="1"/>
</dbReference>
<accession>A0A1G6ZY47</accession>
<name>A0A1G6ZY47_9RHOB</name>
<keyword evidence="3" id="KW-1185">Reference proteome</keyword>
<dbReference type="RefSeq" id="WP_093034561.1">
    <property type="nucleotide sequence ID" value="NZ_FMZV01000013.1"/>
</dbReference>
<dbReference type="InterPro" id="IPR018692">
    <property type="entry name" value="DUF2189"/>
</dbReference>
<dbReference type="Proteomes" id="UP000199628">
    <property type="component" value="Unassembled WGS sequence"/>
</dbReference>
<evidence type="ECO:0000256" key="1">
    <source>
        <dbReference type="SAM" id="Phobius"/>
    </source>
</evidence>
<gene>
    <name evidence="2" type="ORF">SAMN04488239_113134</name>
</gene>
<keyword evidence="1" id="KW-1133">Transmembrane helix</keyword>
<feature type="transmembrane region" description="Helical" evidence="1">
    <location>
        <begin position="67"/>
        <end position="84"/>
    </location>
</feature>